<protein>
    <submittedName>
        <fullName evidence="1">Uncharacterized protein</fullName>
    </submittedName>
</protein>
<evidence type="ECO:0000313" key="2">
    <source>
        <dbReference type="Proteomes" id="UP000287651"/>
    </source>
</evidence>
<dbReference type="AlphaFoldDB" id="A0A427B1W5"/>
<reference evidence="1 2" key="1">
    <citation type="journal article" date="2014" name="Agronomy (Basel)">
        <title>A Draft Genome Sequence for Ensete ventricosum, the Drought-Tolerant Tree Against Hunger.</title>
        <authorList>
            <person name="Harrison J."/>
            <person name="Moore K.A."/>
            <person name="Paszkiewicz K."/>
            <person name="Jones T."/>
            <person name="Grant M."/>
            <person name="Ambacheew D."/>
            <person name="Muzemil S."/>
            <person name="Studholme D.J."/>
        </authorList>
    </citation>
    <scope>NUCLEOTIDE SEQUENCE [LARGE SCALE GENOMIC DNA]</scope>
</reference>
<sequence length="72" mass="7577">MPQPSLDSAAPLLPTVGLTTVFPSSPIAHSRALLCRTPRCCLPPVPPCHYRRPALGSAQPAVTRPSLLPPLS</sequence>
<proteinExistence type="predicted"/>
<organism evidence="1 2">
    <name type="scientific">Ensete ventricosum</name>
    <name type="common">Abyssinian banana</name>
    <name type="synonym">Musa ensete</name>
    <dbReference type="NCBI Taxonomy" id="4639"/>
    <lineage>
        <taxon>Eukaryota</taxon>
        <taxon>Viridiplantae</taxon>
        <taxon>Streptophyta</taxon>
        <taxon>Embryophyta</taxon>
        <taxon>Tracheophyta</taxon>
        <taxon>Spermatophyta</taxon>
        <taxon>Magnoliopsida</taxon>
        <taxon>Liliopsida</taxon>
        <taxon>Zingiberales</taxon>
        <taxon>Musaceae</taxon>
        <taxon>Ensete</taxon>
    </lineage>
</organism>
<evidence type="ECO:0000313" key="1">
    <source>
        <dbReference type="EMBL" id="RRT82387.1"/>
    </source>
</evidence>
<accession>A0A427B1W5</accession>
<comment type="caution">
    <text evidence="1">The sequence shown here is derived from an EMBL/GenBank/DDBJ whole genome shotgun (WGS) entry which is preliminary data.</text>
</comment>
<gene>
    <name evidence="1" type="ORF">B296_00001313</name>
</gene>
<name>A0A427B1W5_ENSVE</name>
<dbReference type="Proteomes" id="UP000287651">
    <property type="component" value="Unassembled WGS sequence"/>
</dbReference>
<dbReference type="EMBL" id="AMZH03000707">
    <property type="protein sequence ID" value="RRT82387.1"/>
    <property type="molecule type" value="Genomic_DNA"/>
</dbReference>